<dbReference type="EMBL" id="WIOC01000029">
    <property type="protein sequence ID" value="MQR51093.1"/>
    <property type="molecule type" value="Genomic_DNA"/>
</dbReference>
<evidence type="ECO:0000313" key="4">
    <source>
        <dbReference type="EMBL" id="MBD0222479.1"/>
    </source>
</evidence>
<reference evidence="1 9" key="1">
    <citation type="journal article" date="2015" name="J. Bacteriol.">
        <title>Resources for Genetic and Genomic Analysis of Emerging Pathogen Acinetobacter baumannii.</title>
        <authorList>
            <person name="Gallagher L.A."/>
            <person name="Ramage E."/>
            <person name="Weiss E.J."/>
            <person name="Radey M."/>
            <person name="Hayden H.S."/>
            <person name="Held K.G."/>
            <person name="Huse H.K."/>
            <person name="Zurawski D.V."/>
            <person name="Brittnacher M.J."/>
            <person name="Manoil C."/>
        </authorList>
    </citation>
    <scope>NUCLEOTIDE SEQUENCE [LARGE SCALE GENOMIC DNA]</scope>
    <source>
        <strain evidence="1 9">AB5075-UW</strain>
        <plasmid evidence="1 9">p1AB5075</plasmid>
    </source>
</reference>
<evidence type="ECO:0000313" key="3">
    <source>
        <dbReference type="EMBL" id="KZA11479.1"/>
    </source>
</evidence>
<dbReference type="RefSeq" id="WP_000241707.1">
    <property type="nucleotide sequence ID" value="NC_025104.1"/>
</dbReference>
<evidence type="ECO:0000313" key="14">
    <source>
        <dbReference type="Proteomes" id="UP000664966"/>
    </source>
</evidence>
<dbReference type="Proteomes" id="UP000461234">
    <property type="component" value="Unassembled WGS sequence"/>
</dbReference>
<dbReference type="AlphaFoldDB" id="A0A059ZTE1"/>
<evidence type="ECO:0000313" key="12">
    <source>
        <dbReference type="Proteomes" id="UP000268239"/>
    </source>
</evidence>
<geneLocation type="plasmid" evidence="2">
    <name>pA105-1</name>
</geneLocation>
<reference evidence="2" key="3">
    <citation type="journal article" date="2016" name="Antimicrob. Agents Chemother.">
        <title>Novel Aminoglycoside Resistance Transposons and Transposon-Derived Circular Forms Detected in Carbapenem-Resistant Acinetobacter baumannii Clinical Isolates.</title>
        <authorList>
            <person name="Karah N."/>
            <person name="Dwibedi C.K."/>
            <person name="Sjostrom K."/>
            <person name="Edquist P."/>
            <person name="Johansson A."/>
            <person name="Wai S.N."/>
            <person name="Uhlin B.E."/>
        </authorList>
    </citation>
    <scope>NUCLEOTIDE SEQUENCE</scope>
    <source>
        <strain evidence="2">A105</strain>
        <plasmid evidence="2">pA105-1</plasmid>
    </source>
</reference>
<protein>
    <submittedName>
        <fullName evidence="5">Uncharacterized protein</fullName>
    </submittedName>
</protein>
<dbReference type="EMBL" id="KR535992">
    <property type="protein sequence ID" value="ALN43347.1"/>
    <property type="molecule type" value="Genomic_DNA"/>
</dbReference>
<dbReference type="EMBL" id="CP072272">
    <property type="protein sequence ID" value="QTK45716.1"/>
    <property type="molecule type" value="Genomic_DNA"/>
</dbReference>
<name>A0A059ZTE1_ACIBA</name>
<dbReference type="EMBL" id="RXLU01000052">
    <property type="protein sequence ID" value="RTQ80440.1"/>
    <property type="molecule type" value="Genomic_DNA"/>
</dbReference>
<gene>
    <name evidence="1" type="ORF">ABUW_4026</name>
    <name evidence="6" type="ORF">B9W25_17985</name>
    <name evidence="8" type="ORF">EJ062_09960</name>
    <name evidence="5" type="ORF">F2P40_17490</name>
    <name evidence="4" type="ORF">IAG11_21865</name>
    <name evidence="7" type="ORF">J6E47_20985</name>
    <name evidence="3" type="ORF">LV35_03779</name>
</gene>
<reference evidence="9" key="2">
    <citation type="submission" date="2015-03" db="EMBL/GenBank/DDBJ databases">
        <authorList>
            <person name="Gallagher L.A."/>
            <person name="Hayden H.S."/>
            <person name="Weiss E.J."/>
            <person name="Hager K.R."/>
            <person name="Ramage E."/>
            <person name="Radey M.R."/>
            <person name="Bydalek R."/>
            <person name="Manoil C."/>
            <person name="Miller S.I."/>
            <person name="Brittnacher M.J."/>
        </authorList>
    </citation>
    <scope>NUCLEOTIDE SEQUENCE [LARGE SCALE GENOMIC DNA]</scope>
    <source>
        <strain evidence="9">AB5075-UW</strain>
        <plasmid evidence="9">p1AB5075</plasmid>
    </source>
</reference>
<evidence type="ECO:0000313" key="5">
    <source>
        <dbReference type="EMBL" id="MQR51093.1"/>
    </source>
</evidence>
<sequence length="77" mass="8972">MVKWVSAWFLVINIYSPNKHAVYTIPFQSEQECKKEVLKRLKHDAGNEILSVKFGSEVKERRSYSCDKGQLPVYPVK</sequence>
<evidence type="ECO:0000313" key="1">
    <source>
        <dbReference type="EMBL" id="AKA33595.1"/>
    </source>
</evidence>
<dbReference type="Proteomes" id="UP000076296">
    <property type="component" value="Unassembled WGS sequence"/>
</dbReference>
<dbReference type="Proteomes" id="UP000664966">
    <property type="component" value="Plasmid p2KSK6"/>
</dbReference>
<dbReference type="EMBL" id="LRDT01000050">
    <property type="protein sequence ID" value="KZA11479.1"/>
    <property type="molecule type" value="Genomic_DNA"/>
</dbReference>
<proteinExistence type="predicted"/>
<keyword evidence="1" id="KW-0614">Plasmid</keyword>
<dbReference type="EMBL" id="NEPB01000064">
    <property type="protein sequence ID" value="PRN29964.1"/>
    <property type="molecule type" value="Genomic_DNA"/>
</dbReference>
<geneLocation type="plasmid" evidence="7 14">
    <name>p2KSK6</name>
</geneLocation>
<dbReference type="Proteomes" id="UP000268239">
    <property type="component" value="Unassembled WGS sequence"/>
</dbReference>
<evidence type="ECO:0000313" key="6">
    <source>
        <dbReference type="EMBL" id="PRN29964.1"/>
    </source>
</evidence>
<evidence type="ECO:0000313" key="13">
    <source>
        <dbReference type="Proteomes" id="UP000461234"/>
    </source>
</evidence>
<evidence type="ECO:0000313" key="9">
    <source>
        <dbReference type="Proteomes" id="UP000032746"/>
    </source>
</evidence>
<evidence type="ECO:0000313" key="2">
    <source>
        <dbReference type="EMBL" id="ALN43347.1"/>
    </source>
</evidence>
<reference evidence="4" key="8">
    <citation type="submission" date="2020-08" db="EMBL/GenBank/DDBJ databases">
        <title>Diversity of carbapenem-resistant Acinetobacter baumannii and bacteriophage-mediated spread of the Oxa23 carbapenemase.</title>
        <authorList>
            <person name="Abouelfetouh A."/>
            <person name="Mattock J."/>
            <person name="Turner D."/>
            <person name="Li E."/>
            <person name="Evans B.A."/>
        </authorList>
    </citation>
    <scope>NUCLEOTIDE SEQUENCE</scope>
    <source>
        <strain evidence="4">A86</strain>
    </source>
</reference>
<accession>A0A059ZTE1</accession>
<dbReference type="PATRIC" id="fig|470.1325.peg.3318"/>
<organism evidence="5 13">
    <name type="scientific">Acinetobacter baumannii</name>
    <dbReference type="NCBI Taxonomy" id="470"/>
    <lineage>
        <taxon>Bacteria</taxon>
        <taxon>Pseudomonadati</taxon>
        <taxon>Pseudomonadota</taxon>
        <taxon>Gammaproteobacteria</taxon>
        <taxon>Moraxellales</taxon>
        <taxon>Moraxellaceae</taxon>
        <taxon>Acinetobacter</taxon>
        <taxon>Acinetobacter calcoaceticus/baumannii complex</taxon>
    </lineage>
</organism>
<reference evidence="6 11" key="5">
    <citation type="submission" date="2017-04" db="EMBL/GenBank/DDBJ databases">
        <title>Comparison of Acinetobacter baumannii whole genome sequences from two major hospitals in Kuwait.</title>
        <authorList>
            <person name="Nasser K."/>
            <person name="Habibi N."/>
            <person name="Khan M.W."/>
            <person name="Purohit P."/>
            <person name="Al-Obaid I."/>
            <person name="Dhar R."/>
            <person name="Al-Fouzan W."/>
            <person name="Mustafa A.S."/>
        </authorList>
    </citation>
    <scope>NUCLEOTIDE SEQUENCE [LARGE SCALE GENOMIC DNA]</scope>
    <source>
        <strain evidence="6 11">KUFAR57</strain>
    </source>
</reference>
<evidence type="ECO:0000313" key="11">
    <source>
        <dbReference type="Proteomes" id="UP000237823"/>
    </source>
</evidence>
<evidence type="ECO:0000313" key="10">
    <source>
        <dbReference type="Proteomes" id="UP000076296"/>
    </source>
</evidence>
<evidence type="ECO:0000313" key="7">
    <source>
        <dbReference type="EMBL" id="QTK45716.1"/>
    </source>
</evidence>
<dbReference type="EMBL" id="JACSVK010000474">
    <property type="protein sequence ID" value="MBD0222479.1"/>
    <property type="molecule type" value="Genomic_DNA"/>
</dbReference>
<reference evidence="5 13" key="7">
    <citation type="submission" date="2019-10" db="EMBL/GenBank/DDBJ databases">
        <title>Genetic environment of the oxa23 gene and comparative analysis of carbapenem resistant Acinetobacter baumannii isolates belonging to global clone 1, lineage 2 recovered in a burns hospital outbreak in 2012-2013.</title>
        <authorList>
            <person name="Douraghi M."/>
            <person name="Aris P."/>
            <person name="Kenyon J."/>
            <person name="Hamidian M."/>
        </authorList>
    </citation>
    <scope>NUCLEOTIDE SEQUENCE [LARGE SCALE GENOMIC DNA]</scope>
    <source>
        <strain evidence="5 13">ABS103</strain>
    </source>
</reference>
<reference evidence="7" key="9">
    <citation type="submission" date="2021-03" db="EMBL/GenBank/DDBJ databases">
        <title>Complete genome sequencing of Acinetobacter baumannii.</title>
        <authorList>
            <person name="Yadav B."/>
            <person name="Makwana N."/>
            <person name="Kharat A.S."/>
            <person name="Veeraraghavan B."/>
            <person name="Vijayakumar S."/>
            <person name="Priya M."/>
        </authorList>
    </citation>
    <scope>NUCLEOTIDE SEQUENCE</scope>
    <source>
        <strain evidence="7">KSK6</strain>
        <plasmid evidence="7">p2KSK6</plasmid>
    </source>
</reference>
<dbReference type="KEGG" id="abw:BL01_p0135"/>
<dbReference type="Proteomes" id="UP000237823">
    <property type="component" value="Unassembled WGS sequence"/>
</dbReference>
<dbReference type="Proteomes" id="UP000032746">
    <property type="component" value="Plasmid p1AB5075"/>
</dbReference>
<reference evidence="3 10" key="4">
    <citation type="submission" date="2016-01" db="EMBL/GenBank/DDBJ databases">
        <title>Draft sequences of Acinetobacter baumannii isolates from wounded military personnel.</title>
        <authorList>
            <person name="Arivett B.A."/>
            <person name="Fiester S.E."/>
            <person name="Ream D.C."/>
            <person name="Actis L.A."/>
        </authorList>
    </citation>
    <scope>NUCLEOTIDE SEQUENCE [LARGE SCALE GENOMIC DNA]</scope>
    <source>
        <strain evidence="3 10">AB2828</strain>
    </source>
</reference>
<reference evidence="8 12" key="6">
    <citation type="submission" date="2018-12" db="EMBL/GenBank/DDBJ databases">
        <title>Draft Genome Sequences Human Pathogenic Acinetobacter baumannii Strains.</title>
        <authorList>
            <person name="Madhi M."/>
            <person name="Ronco T."/>
            <person name="Olsen R.H."/>
            <person name="Hassani A."/>
        </authorList>
    </citation>
    <scope>NUCLEOTIDE SEQUENCE [LARGE SCALE GENOMIC DNA]</scope>
    <source>
        <strain evidence="8 12">AB3</strain>
    </source>
</reference>
<dbReference type="Proteomes" id="UP000634608">
    <property type="component" value="Unassembled WGS sequence"/>
</dbReference>
<evidence type="ECO:0000313" key="8">
    <source>
        <dbReference type="EMBL" id="RTQ80440.1"/>
    </source>
</evidence>
<geneLocation type="plasmid" evidence="1 9">
    <name>p1AB5075</name>
</geneLocation>
<dbReference type="EMBL" id="CP008707">
    <property type="protein sequence ID" value="AKA33595.1"/>
    <property type="molecule type" value="Genomic_DNA"/>
</dbReference>